<evidence type="ECO:0000256" key="5">
    <source>
        <dbReference type="ARBA" id="ARBA00022691"/>
    </source>
</evidence>
<dbReference type="PROSITE" id="PS51918">
    <property type="entry name" value="RADICAL_SAM"/>
    <property type="match status" value="1"/>
</dbReference>
<dbReference type="HOGENOM" id="CLU_018697_2_0_14"/>
<evidence type="ECO:0000313" key="16">
    <source>
        <dbReference type="Proteomes" id="UP000032737"/>
    </source>
</evidence>
<keyword evidence="4 11" id="KW-0808">Transferase</keyword>
<gene>
    <name evidence="11 15" type="primary">miaB</name>
    <name evidence="15" type="ORF">BN85310110</name>
</gene>
<dbReference type="GO" id="GO:0035597">
    <property type="term" value="F:tRNA-2-methylthio-N(6)-dimethylallyladenosine(37) synthase activity"/>
    <property type="evidence" value="ECO:0007669"/>
    <property type="project" value="UniProtKB-EC"/>
</dbReference>
<evidence type="ECO:0000256" key="11">
    <source>
        <dbReference type="HAMAP-Rule" id="MF_01864"/>
    </source>
</evidence>
<keyword evidence="16" id="KW-1185">Reference proteome</keyword>
<dbReference type="InterPro" id="IPR006463">
    <property type="entry name" value="MiaB_methiolase"/>
</dbReference>
<organism evidence="15 16">
    <name type="scientific">Acholeplasma brassicae</name>
    <dbReference type="NCBI Taxonomy" id="61635"/>
    <lineage>
        <taxon>Bacteria</taxon>
        <taxon>Bacillati</taxon>
        <taxon>Mycoplasmatota</taxon>
        <taxon>Mollicutes</taxon>
        <taxon>Acholeplasmatales</taxon>
        <taxon>Acholeplasmataceae</taxon>
        <taxon>Acholeplasma</taxon>
    </lineage>
</organism>
<dbReference type="FunFam" id="3.40.50.12160:FF:000006">
    <property type="entry name" value="tRNA-2-methylthio-N(6)-dimethylallyladenosine synthase"/>
    <property type="match status" value="1"/>
</dbReference>
<keyword evidence="9 11" id="KW-0411">Iron-sulfur</keyword>
<comment type="similarity">
    <text evidence="11">Belongs to the methylthiotransferase family. MiaB subfamily.</text>
</comment>
<dbReference type="OrthoDB" id="9805215at2"/>
<dbReference type="InterPro" id="IPR006638">
    <property type="entry name" value="Elp3/MiaA/NifB-like_rSAM"/>
</dbReference>
<dbReference type="InterPro" id="IPR038135">
    <property type="entry name" value="Methylthiotransferase_N_sf"/>
</dbReference>
<evidence type="ECO:0000256" key="9">
    <source>
        <dbReference type="ARBA" id="ARBA00023014"/>
    </source>
</evidence>
<dbReference type="SFLD" id="SFLDG01061">
    <property type="entry name" value="methylthiotransferase"/>
    <property type="match status" value="1"/>
</dbReference>
<feature type="binding site" evidence="11">
    <location>
        <position position="86"/>
    </location>
    <ligand>
        <name>[4Fe-4S] cluster</name>
        <dbReference type="ChEBI" id="CHEBI:49883"/>
        <label>1</label>
    </ligand>
</feature>
<protein>
    <recommendedName>
        <fullName evidence="10 11">tRNA-2-methylthio-N(6)-dimethylallyladenosine synthase</fullName>
        <ecNumber evidence="10 11">2.8.4.3</ecNumber>
    </recommendedName>
    <alternativeName>
        <fullName evidence="11">(Dimethylallyl)adenosine tRNA methylthiotransferase MiaB</fullName>
    </alternativeName>
    <alternativeName>
        <fullName evidence="11">tRNA-i(6)A37 methylthiotransferase</fullName>
    </alternativeName>
</protein>
<dbReference type="InterPro" id="IPR058240">
    <property type="entry name" value="rSAM_sf"/>
</dbReference>
<evidence type="ECO:0000256" key="2">
    <source>
        <dbReference type="ARBA" id="ARBA00022485"/>
    </source>
</evidence>
<evidence type="ECO:0000259" key="14">
    <source>
        <dbReference type="PROSITE" id="PS51918"/>
    </source>
</evidence>
<feature type="domain" description="TRAM" evidence="12">
    <location>
        <begin position="415"/>
        <end position="478"/>
    </location>
</feature>
<dbReference type="Gene3D" id="3.40.50.12160">
    <property type="entry name" value="Methylthiotransferase, N-terminal domain"/>
    <property type="match status" value="1"/>
</dbReference>
<dbReference type="SFLD" id="SFLDF00273">
    <property type="entry name" value="(dimethylallyl)adenosine_tRNA"/>
    <property type="match status" value="1"/>
</dbReference>
<dbReference type="InterPro" id="IPR005839">
    <property type="entry name" value="Methylthiotransferase"/>
</dbReference>
<dbReference type="PROSITE" id="PS50926">
    <property type="entry name" value="TRAM"/>
    <property type="match status" value="1"/>
</dbReference>
<evidence type="ECO:0000256" key="3">
    <source>
        <dbReference type="ARBA" id="ARBA00022490"/>
    </source>
</evidence>
<dbReference type="InterPro" id="IPR013848">
    <property type="entry name" value="Methylthiotransferase_N"/>
</dbReference>
<dbReference type="NCBIfam" id="TIGR00089">
    <property type="entry name" value="MiaB/RimO family radical SAM methylthiotransferase"/>
    <property type="match status" value="1"/>
</dbReference>
<dbReference type="PANTHER" id="PTHR43020:SF2">
    <property type="entry name" value="MITOCHONDRIAL TRNA METHYLTHIOTRANSFERASE CDK5RAP1"/>
    <property type="match status" value="1"/>
</dbReference>
<dbReference type="SFLD" id="SFLDS00029">
    <property type="entry name" value="Radical_SAM"/>
    <property type="match status" value="1"/>
</dbReference>
<dbReference type="SFLD" id="SFLDG01082">
    <property type="entry name" value="B12-binding_domain_containing"/>
    <property type="match status" value="1"/>
</dbReference>
<dbReference type="HAMAP" id="MF_01864">
    <property type="entry name" value="tRNA_metthiotr_MiaB"/>
    <property type="match status" value="1"/>
</dbReference>
<dbReference type="Gene3D" id="3.80.30.20">
    <property type="entry name" value="tm_1862 like domain"/>
    <property type="match status" value="1"/>
</dbReference>
<evidence type="ECO:0000256" key="1">
    <source>
        <dbReference type="ARBA" id="ARBA00003234"/>
    </source>
</evidence>
<keyword evidence="6 11" id="KW-0819">tRNA processing</keyword>
<dbReference type="EC" id="2.8.4.3" evidence="10 11"/>
<dbReference type="AlphaFoldDB" id="U4KNS2"/>
<comment type="function">
    <text evidence="1 11">Catalyzes the methylthiolation of N6-(dimethylallyl)adenosine (i(6)A), leading to the formation of 2-methylthio-N6-(dimethylallyl)adenosine (ms(2)i(6)A) at position 37 in tRNAs that read codons beginning with uridine.</text>
</comment>
<keyword evidence="5 11" id="KW-0949">S-adenosyl-L-methionine</keyword>
<evidence type="ECO:0000256" key="6">
    <source>
        <dbReference type="ARBA" id="ARBA00022694"/>
    </source>
</evidence>
<feature type="domain" description="MTTase N-terminal" evidence="13">
    <location>
        <begin position="41"/>
        <end position="159"/>
    </location>
</feature>
<keyword evidence="2 11" id="KW-0004">4Fe-4S</keyword>
<dbReference type="FunFam" id="3.80.30.20:FF:000001">
    <property type="entry name" value="tRNA-2-methylthio-N(6)-dimethylallyladenosine synthase 2"/>
    <property type="match status" value="1"/>
</dbReference>
<feature type="binding site" evidence="11">
    <location>
        <position position="196"/>
    </location>
    <ligand>
        <name>[4Fe-4S] cluster</name>
        <dbReference type="ChEBI" id="CHEBI:49883"/>
        <label>2</label>
        <note>4Fe-4S-S-AdoMet</note>
    </ligand>
</feature>
<dbReference type="SUPFAM" id="SSF102114">
    <property type="entry name" value="Radical SAM enzymes"/>
    <property type="match status" value="1"/>
</dbReference>
<dbReference type="InterPro" id="IPR023404">
    <property type="entry name" value="rSAM_horseshoe"/>
</dbReference>
<dbReference type="Proteomes" id="UP000032737">
    <property type="component" value="Chromosome"/>
</dbReference>
<dbReference type="Pfam" id="PF00919">
    <property type="entry name" value="UPF0004"/>
    <property type="match status" value="1"/>
</dbReference>
<evidence type="ECO:0000313" key="15">
    <source>
        <dbReference type="EMBL" id="CCV66032.1"/>
    </source>
</evidence>
<comment type="subcellular location">
    <subcellularLocation>
        <location evidence="11">Cytoplasm</location>
    </subcellularLocation>
</comment>
<dbReference type="GO" id="GO:0046872">
    <property type="term" value="F:metal ion binding"/>
    <property type="evidence" value="ECO:0007669"/>
    <property type="project" value="UniProtKB-KW"/>
</dbReference>
<dbReference type="InterPro" id="IPR007197">
    <property type="entry name" value="rSAM"/>
</dbReference>
<feature type="binding site" evidence="11">
    <location>
        <position position="200"/>
    </location>
    <ligand>
        <name>[4Fe-4S] cluster</name>
        <dbReference type="ChEBI" id="CHEBI:49883"/>
        <label>2</label>
        <note>4Fe-4S-S-AdoMet</note>
    </ligand>
</feature>
<feature type="binding site" evidence="11">
    <location>
        <position position="203"/>
    </location>
    <ligand>
        <name>[4Fe-4S] cluster</name>
        <dbReference type="ChEBI" id="CHEBI:49883"/>
        <label>2</label>
        <note>4Fe-4S-S-AdoMet</note>
    </ligand>
</feature>
<dbReference type="InterPro" id="IPR002792">
    <property type="entry name" value="TRAM_dom"/>
</dbReference>
<comment type="catalytic activity">
    <reaction evidence="11">
        <text>N(6)-dimethylallyladenosine(37) in tRNA + (sulfur carrier)-SH + AH2 + 2 S-adenosyl-L-methionine = 2-methylsulfanyl-N(6)-dimethylallyladenosine(37) in tRNA + (sulfur carrier)-H + 5'-deoxyadenosine + L-methionine + A + S-adenosyl-L-homocysteine + 2 H(+)</text>
        <dbReference type="Rhea" id="RHEA:37067"/>
        <dbReference type="Rhea" id="RHEA-COMP:10375"/>
        <dbReference type="Rhea" id="RHEA-COMP:10376"/>
        <dbReference type="Rhea" id="RHEA-COMP:14737"/>
        <dbReference type="Rhea" id="RHEA-COMP:14739"/>
        <dbReference type="ChEBI" id="CHEBI:13193"/>
        <dbReference type="ChEBI" id="CHEBI:15378"/>
        <dbReference type="ChEBI" id="CHEBI:17319"/>
        <dbReference type="ChEBI" id="CHEBI:17499"/>
        <dbReference type="ChEBI" id="CHEBI:29917"/>
        <dbReference type="ChEBI" id="CHEBI:57844"/>
        <dbReference type="ChEBI" id="CHEBI:57856"/>
        <dbReference type="ChEBI" id="CHEBI:59789"/>
        <dbReference type="ChEBI" id="CHEBI:64428"/>
        <dbReference type="ChEBI" id="CHEBI:74415"/>
        <dbReference type="ChEBI" id="CHEBI:74417"/>
        <dbReference type="EC" id="2.8.4.3"/>
    </reaction>
</comment>
<dbReference type="PROSITE" id="PS01278">
    <property type="entry name" value="MTTASE_RADICAL"/>
    <property type="match status" value="1"/>
</dbReference>
<dbReference type="CDD" id="cd01335">
    <property type="entry name" value="Radical_SAM"/>
    <property type="match status" value="1"/>
</dbReference>
<dbReference type="Pfam" id="PF04055">
    <property type="entry name" value="Radical_SAM"/>
    <property type="match status" value="1"/>
</dbReference>
<dbReference type="EMBL" id="FO681348">
    <property type="protein sequence ID" value="CCV66032.1"/>
    <property type="molecule type" value="Genomic_DNA"/>
</dbReference>
<proteinExistence type="inferred from homology"/>
<name>U4KNS2_9MOLU</name>
<evidence type="ECO:0000256" key="10">
    <source>
        <dbReference type="ARBA" id="ARBA00033765"/>
    </source>
</evidence>
<feature type="binding site" evidence="11">
    <location>
        <position position="120"/>
    </location>
    <ligand>
        <name>[4Fe-4S] cluster</name>
        <dbReference type="ChEBI" id="CHEBI:49883"/>
        <label>1</label>
    </ligand>
</feature>
<evidence type="ECO:0000259" key="13">
    <source>
        <dbReference type="PROSITE" id="PS51449"/>
    </source>
</evidence>
<evidence type="ECO:0000259" key="12">
    <source>
        <dbReference type="PROSITE" id="PS50926"/>
    </source>
</evidence>
<dbReference type="SMART" id="SM00729">
    <property type="entry name" value="Elp3"/>
    <property type="match status" value="1"/>
</dbReference>
<dbReference type="GO" id="GO:0051539">
    <property type="term" value="F:4 iron, 4 sulfur cluster binding"/>
    <property type="evidence" value="ECO:0007669"/>
    <property type="project" value="UniProtKB-UniRule"/>
</dbReference>
<accession>U4KNS2</accession>
<dbReference type="PANTHER" id="PTHR43020">
    <property type="entry name" value="CDK5 REGULATORY SUBUNIT-ASSOCIATED PROTEIN 1"/>
    <property type="match status" value="1"/>
</dbReference>
<dbReference type="STRING" id="61635.BN85310110"/>
<sequence length="478" mass="54506">MVDIDKYFKPDLKKARKRSQTEAEILSFEMDDRAKKLGIGKKYKIQTYGCQGNEADSETMAGILENMGYVATQDELEADVILLNTCAIRENAENRIWGELGRLKPLKRRNPDLLLGLCGCMAQEEKVVNRILEKYDQVDLVFGTHNLHKLQEYILFAYFNKERVIEVYSEEGNIVENLPKSRFNGYKAFVNIMFGCDEFCTYCIVPYTRGKERSRAKEDIIKEVTDLYNEGYQEVTLLGQNVNAYGKDRNNGEYTLGDLLVELDKVGIPRIRFTTSHPHDLDQKTIDAFKNCKSVMPHLHLPVQSGSNSVLKKMNRHYTKEMYLEVINRLKIAVPDIALTTDIIVGFPTESNEDFLETLDLVKQVDFEGAYTFIFSKRAGTPAAKFEDNIPEEEKKNRLQALNKVVNEGYARASKKYADKVVKVLVDGTSKADDNTLAGYSEHNKLVNFKGDKSLIGKIVDVKITETRTWFLIGEACE</sequence>
<dbReference type="Pfam" id="PF01938">
    <property type="entry name" value="TRAM"/>
    <property type="match status" value="1"/>
</dbReference>
<feature type="domain" description="Radical SAM core" evidence="14">
    <location>
        <begin position="182"/>
        <end position="412"/>
    </location>
</feature>
<dbReference type="KEGG" id="abra:BN85310110"/>
<dbReference type="RefSeq" id="WP_030004894.1">
    <property type="nucleotide sequence ID" value="NC_022549.1"/>
</dbReference>
<comment type="subunit">
    <text evidence="11">Monomer.</text>
</comment>
<evidence type="ECO:0000256" key="7">
    <source>
        <dbReference type="ARBA" id="ARBA00022723"/>
    </source>
</evidence>
<keyword evidence="8 11" id="KW-0408">Iron</keyword>
<keyword evidence="7 11" id="KW-0479">Metal-binding</keyword>
<dbReference type="InterPro" id="IPR020612">
    <property type="entry name" value="Methylthiotransferase_CS"/>
</dbReference>
<evidence type="ECO:0000256" key="8">
    <source>
        <dbReference type="ARBA" id="ARBA00023004"/>
    </source>
</evidence>
<dbReference type="NCBIfam" id="TIGR01574">
    <property type="entry name" value="miaB-methiolase"/>
    <property type="match status" value="1"/>
</dbReference>
<comment type="cofactor">
    <cofactor evidence="11">
        <name>[4Fe-4S] cluster</name>
        <dbReference type="ChEBI" id="CHEBI:49883"/>
    </cofactor>
    <text evidence="11">Binds 2 [4Fe-4S] clusters. One cluster is coordinated with 3 cysteines and an exchangeable S-adenosyl-L-methionine.</text>
</comment>
<dbReference type="GO" id="GO:0005829">
    <property type="term" value="C:cytosol"/>
    <property type="evidence" value="ECO:0007669"/>
    <property type="project" value="TreeGrafter"/>
</dbReference>
<evidence type="ECO:0000256" key="4">
    <source>
        <dbReference type="ARBA" id="ARBA00022679"/>
    </source>
</evidence>
<reference evidence="15 16" key="1">
    <citation type="journal article" date="2013" name="J. Mol. Microbiol. Biotechnol.">
        <title>Analysis of the Complete Genomes of Acholeplasma brassicae , A. palmae and A. laidlawii and Their Comparison to the Obligate Parasites from ' Candidatus Phytoplasma'.</title>
        <authorList>
            <person name="Kube M."/>
            <person name="Siewert C."/>
            <person name="Migdoll A.M."/>
            <person name="Duduk B."/>
            <person name="Holz S."/>
            <person name="Rabus R."/>
            <person name="Seemuller E."/>
            <person name="Mitrovic J."/>
            <person name="Muller I."/>
            <person name="Buttner C."/>
            <person name="Reinhardt R."/>
        </authorList>
    </citation>
    <scope>NUCLEOTIDE SEQUENCE [LARGE SCALE GENOMIC DNA]</scope>
    <source>
        <strain evidence="16">0502</strain>
    </source>
</reference>
<feature type="binding site" evidence="11">
    <location>
        <position position="50"/>
    </location>
    <ligand>
        <name>[4Fe-4S] cluster</name>
        <dbReference type="ChEBI" id="CHEBI:49883"/>
        <label>1</label>
    </ligand>
</feature>
<dbReference type="PROSITE" id="PS51449">
    <property type="entry name" value="MTTASE_N"/>
    <property type="match status" value="1"/>
</dbReference>
<keyword evidence="3 11" id="KW-0963">Cytoplasm</keyword>